<feature type="compositionally biased region" description="Pro residues" evidence="1">
    <location>
        <begin position="194"/>
        <end position="205"/>
    </location>
</feature>
<protein>
    <submittedName>
        <fullName evidence="2">Uncharacterized protein</fullName>
    </submittedName>
</protein>
<evidence type="ECO:0000256" key="1">
    <source>
        <dbReference type="SAM" id="MobiDB-lite"/>
    </source>
</evidence>
<dbReference type="SUPFAM" id="SSF52266">
    <property type="entry name" value="SGNH hydrolase"/>
    <property type="match status" value="1"/>
</dbReference>
<feature type="compositionally biased region" description="Low complexity" evidence="1">
    <location>
        <begin position="113"/>
        <end position="133"/>
    </location>
</feature>
<proteinExistence type="predicted"/>
<reference evidence="2" key="1">
    <citation type="journal article" date="2023" name="Mol. Biol. Evol.">
        <title>Third-Generation Sequencing Reveals the Adaptive Role of the Epigenome in Three Deep-Sea Polychaetes.</title>
        <authorList>
            <person name="Perez M."/>
            <person name="Aroh O."/>
            <person name="Sun Y."/>
            <person name="Lan Y."/>
            <person name="Juniper S.K."/>
            <person name="Young C.R."/>
            <person name="Angers B."/>
            <person name="Qian P.Y."/>
        </authorList>
    </citation>
    <scope>NUCLEOTIDE SEQUENCE</scope>
    <source>
        <strain evidence="2">R07B-5</strain>
    </source>
</reference>
<accession>A0AAD9NSQ7</accession>
<comment type="caution">
    <text evidence="2">The sequence shown here is derived from an EMBL/GenBank/DDBJ whole genome shotgun (WGS) entry which is preliminary data.</text>
</comment>
<keyword evidence="3" id="KW-1185">Reference proteome</keyword>
<name>A0AAD9NSQ7_RIDPI</name>
<feature type="region of interest" description="Disordered" evidence="1">
    <location>
        <begin position="112"/>
        <end position="148"/>
    </location>
</feature>
<gene>
    <name evidence="2" type="ORF">NP493_564g01031</name>
</gene>
<dbReference type="EMBL" id="JAODUO010000564">
    <property type="protein sequence ID" value="KAK2178044.1"/>
    <property type="molecule type" value="Genomic_DNA"/>
</dbReference>
<evidence type="ECO:0000313" key="3">
    <source>
        <dbReference type="Proteomes" id="UP001209878"/>
    </source>
</evidence>
<organism evidence="2 3">
    <name type="scientific">Ridgeia piscesae</name>
    <name type="common">Tubeworm</name>
    <dbReference type="NCBI Taxonomy" id="27915"/>
    <lineage>
        <taxon>Eukaryota</taxon>
        <taxon>Metazoa</taxon>
        <taxon>Spiralia</taxon>
        <taxon>Lophotrochozoa</taxon>
        <taxon>Annelida</taxon>
        <taxon>Polychaeta</taxon>
        <taxon>Sedentaria</taxon>
        <taxon>Canalipalpata</taxon>
        <taxon>Sabellida</taxon>
        <taxon>Siboglinidae</taxon>
        <taxon>Ridgeia</taxon>
    </lineage>
</organism>
<feature type="region of interest" description="Disordered" evidence="1">
    <location>
        <begin position="192"/>
        <end position="218"/>
    </location>
</feature>
<dbReference type="Proteomes" id="UP001209878">
    <property type="component" value="Unassembled WGS sequence"/>
</dbReference>
<dbReference type="AlphaFoldDB" id="A0AAD9NSQ7"/>
<sequence>MVSVKSMTFKTKSNVKSMIYMTKSSVNLVAELPLVRELGPQAVIVDIGTNDLSCPGVDPALLASRIVSFGQSVFALPTVSEVVLCQLLPRVAIRPTGRRRFPVRADFNEARMPAGRPAKRVAPAVRPPSARRAALTRPTEPDLPAPPVRRRRIASAAAGRPDDLPKDTAPTASMVAIVTREVLKQLREDRDAALPPPSLPAPVLPAPKCLSPHPLTLL</sequence>
<evidence type="ECO:0000313" key="2">
    <source>
        <dbReference type="EMBL" id="KAK2178044.1"/>
    </source>
</evidence>